<dbReference type="EMBL" id="CP014859">
    <property type="protein sequence ID" value="AOS63629.1"/>
    <property type="molecule type" value="Genomic_DNA"/>
</dbReference>
<dbReference type="Proteomes" id="UP000095210">
    <property type="component" value="Chromosome"/>
</dbReference>
<dbReference type="PANTHER" id="PTHR30543">
    <property type="entry name" value="CHROMATE REDUCTASE"/>
    <property type="match status" value="1"/>
</dbReference>
<dbReference type="SUPFAM" id="SSF52218">
    <property type="entry name" value="Flavoproteins"/>
    <property type="match status" value="1"/>
</dbReference>
<dbReference type="InterPro" id="IPR005025">
    <property type="entry name" value="FMN_Rdtase-like_dom"/>
</dbReference>
<reference evidence="3" key="1">
    <citation type="submission" date="2016-03" db="EMBL/GenBank/DDBJ databases">
        <title>Complete genome sequence of the type strain Actinoalloteichus hymeniacidonis DSM 45092.</title>
        <authorList>
            <person name="Schaffert L."/>
            <person name="Albersmeier A."/>
            <person name="Winkler A."/>
            <person name="Kalinowski J."/>
            <person name="Zotchev S."/>
            <person name="Ruckert C."/>
        </authorList>
    </citation>
    <scope>NUCLEOTIDE SEQUENCE [LARGE SCALE GENOMIC DNA]</scope>
    <source>
        <strain evidence="3">HPA177(T) (DSM 45092(T))</strain>
    </source>
</reference>
<dbReference type="PANTHER" id="PTHR30543:SF21">
    <property type="entry name" value="NAD(P)H-DEPENDENT FMN REDUCTASE LOT6"/>
    <property type="match status" value="1"/>
</dbReference>
<name>A0AAC9MYM7_9PSEU</name>
<dbReference type="GO" id="GO:0005829">
    <property type="term" value="C:cytosol"/>
    <property type="evidence" value="ECO:0007669"/>
    <property type="project" value="TreeGrafter"/>
</dbReference>
<dbReference type="InterPro" id="IPR029039">
    <property type="entry name" value="Flavoprotein-like_sf"/>
</dbReference>
<evidence type="ECO:0000259" key="1">
    <source>
        <dbReference type="Pfam" id="PF03358"/>
    </source>
</evidence>
<organism evidence="2 3">
    <name type="scientific">Actinoalloteichus hymeniacidonis</name>
    <dbReference type="NCBI Taxonomy" id="340345"/>
    <lineage>
        <taxon>Bacteria</taxon>
        <taxon>Bacillati</taxon>
        <taxon>Actinomycetota</taxon>
        <taxon>Actinomycetes</taxon>
        <taxon>Pseudonocardiales</taxon>
        <taxon>Pseudonocardiaceae</taxon>
        <taxon>Actinoalloteichus</taxon>
    </lineage>
</organism>
<dbReference type="AlphaFoldDB" id="A0AAC9MYM7"/>
<dbReference type="Gene3D" id="3.40.50.360">
    <property type="match status" value="1"/>
</dbReference>
<dbReference type="GO" id="GO:0010181">
    <property type="term" value="F:FMN binding"/>
    <property type="evidence" value="ECO:0007669"/>
    <property type="project" value="TreeGrafter"/>
</dbReference>
<proteinExistence type="predicted"/>
<evidence type="ECO:0000313" key="2">
    <source>
        <dbReference type="EMBL" id="AOS63629.1"/>
    </source>
</evidence>
<dbReference type="RefSeq" id="WP_069849458.1">
    <property type="nucleotide sequence ID" value="NZ_CP014859.1"/>
</dbReference>
<sequence length="178" mass="19172">MAEPIRLAVIIGSVRQGRFGPTVADWLTEQATHRAATSIDVIDLADEASRPRLAERIGAADAIVVITPEYNHAYPGPLKEAIDSLGAEWYAKAVAFVCYGGISGGLRAVEQLRLVFAELNAVTIRETVSFHNAGNCFDAAGRPLDTAAVNRAAATMFDQLDWWANTLRQGRLAQPIPA</sequence>
<protein>
    <submittedName>
        <fullName evidence="2">Flavoprotein</fullName>
    </submittedName>
</protein>
<dbReference type="KEGG" id="ahm:TL08_14075"/>
<gene>
    <name evidence="2" type="ORF">TL08_14075</name>
</gene>
<dbReference type="Pfam" id="PF03358">
    <property type="entry name" value="FMN_red"/>
    <property type="match status" value="1"/>
</dbReference>
<dbReference type="GO" id="GO:0016491">
    <property type="term" value="F:oxidoreductase activity"/>
    <property type="evidence" value="ECO:0007669"/>
    <property type="project" value="InterPro"/>
</dbReference>
<evidence type="ECO:0000313" key="3">
    <source>
        <dbReference type="Proteomes" id="UP000095210"/>
    </source>
</evidence>
<accession>A0AAC9MYM7</accession>
<feature type="domain" description="NADPH-dependent FMN reductase-like" evidence="1">
    <location>
        <begin position="6"/>
        <end position="133"/>
    </location>
</feature>
<dbReference type="InterPro" id="IPR050712">
    <property type="entry name" value="NAD(P)H-dep_reductase"/>
</dbReference>
<keyword evidence="3" id="KW-1185">Reference proteome</keyword>